<name>A0A679JGG3_VARPD</name>
<dbReference type="InterPro" id="IPR028917">
    <property type="entry name" value="Tox-GHH2_domain"/>
</dbReference>
<sequence length="402" mass="42514">MATPANTPTTYYLDTPDVRAACADDFKKIDKACKPEEERSDKNRHPVLKKMLGAKRVEALEAMVSKVKAKYPFTSTAGNGWMSHCDGLWMKPDSKEYADEFNSLLKGMSDDLAGTIEAQLKPLLDKVGQEVKDKAIAAAKEKALKMGARSAARWGVGLGGAAVGGVGAIVTEGVATAWNVYDWGSTAYETYQISSEAYGTIKEMGSILDIAKKAQDELAALAGNMANKTPTDLMADGMGVLSRLNACTRARRCKLVPYNKTGAAESLGGDGCCPGQTGHHILPDEMTKNGNCPGYTKGSAPTVCVEGANNSNGSHGMAHQALDRGIQRHRNGWFGSDTLSYGKARDIGVRSVQETFPESKCDTKCLRAQLDAYYKSKCNKPLPAVSGLGGAKGGGGSGGPGK</sequence>
<feature type="domain" description="Tox-GHH2" evidence="1">
    <location>
        <begin position="292"/>
        <end position="373"/>
    </location>
</feature>
<dbReference type="EMBL" id="LR743507">
    <property type="protein sequence ID" value="CAA2107849.1"/>
    <property type="molecule type" value="Genomic_DNA"/>
</dbReference>
<gene>
    <name evidence="2" type="ORF">VVAX_04441</name>
</gene>
<dbReference type="Pfam" id="PF15635">
    <property type="entry name" value="Tox-GHH2"/>
    <property type="match status" value="1"/>
</dbReference>
<dbReference type="RefSeq" id="WP_339091980.1">
    <property type="nucleotide sequence ID" value="NZ_LR743507.1"/>
</dbReference>
<organism evidence="2">
    <name type="scientific">Variovorax paradoxus</name>
    <dbReference type="NCBI Taxonomy" id="34073"/>
    <lineage>
        <taxon>Bacteria</taxon>
        <taxon>Pseudomonadati</taxon>
        <taxon>Pseudomonadota</taxon>
        <taxon>Betaproteobacteria</taxon>
        <taxon>Burkholderiales</taxon>
        <taxon>Comamonadaceae</taxon>
        <taxon>Variovorax</taxon>
    </lineage>
</organism>
<proteinExistence type="predicted"/>
<dbReference type="AlphaFoldDB" id="A0A679JGG3"/>
<evidence type="ECO:0000313" key="2">
    <source>
        <dbReference type="EMBL" id="CAA2107849.1"/>
    </source>
</evidence>
<accession>A0A679JGG3</accession>
<evidence type="ECO:0000259" key="1">
    <source>
        <dbReference type="Pfam" id="PF15635"/>
    </source>
</evidence>
<protein>
    <recommendedName>
        <fullName evidence="1">Tox-GHH2 domain-containing protein</fullName>
    </recommendedName>
</protein>
<reference evidence="2" key="1">
    <citation type="submission" date="2019-12" db="EMBL/GenBank/DDBJ databases">
        <authorList>
            <person name="Cremers G."/>
        </authorList>
    </citation>
    <scope>NUCLEOTIDE SEQUENCE</scope>
    <source>
        <strain evidence="2">Vvax</strain>
    </source>
</reference>